<keyword evidence="3" id="KW-0560">Oxidoreductase</keyword>
<dbReference type="Proteomes" id="UP000305067">
    <property type="component" value="Unassembled WGS sequence"/>
</dbReference>
<dbReference type="Gene3D" id="3.40.30.120">
    <property type="match status" value="1"/>
</dbReference>
<feature type="domain" description="FAD-binding" evidence="4">
    <location>
        <begin position="18"/>
        <end position="380"/>
    </location>
</feature>
<dbReference type="InterPro" id="IPR036188">
    <property type="entry name" value="FAD/NAD-bd_sf"/>
</dbReference>
<keyword evidence="1" id="KW-0285">Flavoprotein</keyword>
<evidence type="ECO:0000259" key="4">
    <source>
        <dbReference type="Pfam" id="PF01494"/>
    </source>
</evidence>
<evidence type="ECO:0000256" key="2">
    <source>
        <dbReference type="ARBA" id="ARBA00022827"/>
    </source>
</evidence>
<gene>
    <name evidence="5" type="ORF">BDV98DRAFT_86713</name>
</gene>
<dbReference type="Pfam" id="PF21274">
    <property type="entry name" value="Rng_hyd_C"/>
    <property type="match status" value="1"/>
</dbReference>
<dbReference type="InterPro" id="IPR002938">
    <property type="entry name" value="FAD-bd"/>
</dbReference>
<dbReference type="Gene3D" id="3.30.9.10">
    <property type="entry name" value="D-Amino Acid Oxidase, subunit A, domain 2"/>
    <property type="match status" value="1"/>
</dbReference>
<dbReference type="EMBL" id="ML178826">
    <property type="protein sequence ID" value="TFL01020.1"/>
    <property type="molecule type" value="Genomic_DNA"/>
</dbReference>
<reference evidence="5 6" key="1">
    <citation type="journal article" date="2019" name="Nat. Ecol. Evol.">
        <title>Megaphylogeny resolves global patterns of mushroom evolution.</title>
        <authorList>
            <person name="Varga T."/>
            <person name="Krizsan K."/>
            <person name="Foldi C."/>
            <person name="Dima B."/>
            <person name="Sanchez-Garcia M."/>
            <person name="Sanchez-Ramirez S."/>
            <person name="Szollosi G.J."/>
            <person name="Szarkandi J.G."/>
            <person name="Papp V."/>
            <person name="Albert L."/>
            <person name="Andreopoulos W."/>
            <person name="Angelini C."/>
            <person name="Antonin V."/>
            <person name="Barry K.W."/>
            <person name="Bougher N.L."/>
            <person name="Buchanan P."/>
            <person name="Buyck B."/>
            <person name="Bense V."/>
            <person name="Catcheside P."/>
            <person name="Chovatia M."/>
            <person name="Cooper J."/>
            <person name="Damon W."/>
            <person name="Desjardin D."/>
            <person name="Finy P."/>
            <person name="Geml J."/>
            <person name="Haridas S."/>
            <person name="Hughes K."/>
            <person name="Justo A."/>
            <person name="Karasinski D."/>
            <person name="Kautmanova I."/>
            <person name="Kiss B."/>
            <person name="Kocsube S."/>
            <person name="Kotiranta H."/>
            <person name="LaButti K.M."/>
            <person name="Lechner B.E."/>
            <person name="Liimatainen K."/>
            <person name="Lipzen A."/>
            <person name="Lukacs Z."/>
            <person name="Mihaltcheva S."/>
            <person name="Morgado L.N."/>
            <person name="Niskanen T."/>
            <person name="Noordeloos M.E."/>
            <person name="Ohm R.A."/>
            <person name="Ortiz-Santana B."/>
            <person name="Ovrebo C."/>
            <person name="Racz N."/>
            <person name="Riley R."/>
            <person name="Savchenko A."/>
            <person name="Shiryaev A."/>
            <person name="Soop K."/>
            <person name="Spirin V."/>
            <person name="Szebenyi C."/>
            <person name="Tomsovsky M."/>
            <person name="Tulloss R.E."/>
            <person name="Uehling J."/>
            <person name="Grigoriev I.V."/>
            <person name="Vagvolgyi C."/>
            <person name="Papp T."/>
            <person name="Martin F.M."/>
            <person name="Miettinen O."/>
            <person name="Hibbett D.S."/>
            <person name="Nagy L.G."/>
        </authorList>
    </citation>
    <scope>NUCLEOTIDE SEQUENCE [LARGE SCALE GENOMIC DNA]</scope>
    <source>
        <strain evidence="5 6">CBS 309.79</strain>
    </source>
</reference>
<proteinExistence type="predicted"/>
<evidence type="ECO:0000313" key="6">
    <source>
        <dbReference type="Proteomes" id="UP000305067"/>
    </source>
</evidence>
<evidence type="ECO:0000256" key="3">
    <source>
        <dbReference type="ARBA" id="ARBA00023002"/>
    </source>
</evidence>
<dbReference type="GO" id="GO:0071949">
    <property type="term" value="F:FAD binding"/>
    <property type="evidence" value="ECO:0007669"/>
    <property type="project" value="InterPro"/>
</dbReference>
<dbReference type="PANTHER" id="PTHR43004:SF8">
    <property type="entry name" value="FAD-BINDING DOMAIN-CONTAINING PROTEIN-RELATED"/>
    <property type="match status" value="1"/>
</dbReference>
<dbReference type="PRINTS" id="PR00420">
    <property type="entry name" value="RNGMNOXGNASE"/>
</dbReference>
<protein>
    <submittedName>
        <fullName evidence="5">FAD binding domain-containing protein</fullName>
    </submittedName>
</protein>
<dbReference type="InterPro" id="IPR050641">
    <property type="entry name" value="RIFMO-like"/>
</dbReference>
<dbReference type="Gene3D" id="3.50.50.60">
    <property type="entry name" value="FAD/NAD(P)-binding domain"/>
    <property type="match status" value="1"/>
</dbReference>
<dbReference type="Pfam" id="PF01494">
    <property type="entry name" value="FAD_binding_3"/>
    <property type="match status" value="1"/>
</dbReference>
<dbReference type="AlphaFoldDB" id="A0A5C3QIP4"/>
<keyword evidence="2" id="KW-0274">FAD</keyword>
<sequence>MSTNNQQTNSSGEVLVHYDVLIIGAGPAGAGAATFLAHSGITSVLMISKANGTADTPRAHVTNTATMECFRDVGIEEDMINDGRPSSNLAELRYVDTLLGEEYGRNHIFGTDRHMESYHTMSPCDHLEIPQTYAEPILLKEATTHGITARFDTEFVTLVQDAHGVTTKLRDCLTGATFSVRTKFVIGADGGQSPVMEHLGIPMNIAPAGALATNVLFKCDLSELALSRRALITHTYLAEKPGPAWGPFGVFRAVKPWKEWMAIMFSSSKGEKERPTDEMYMSRVREFIGSNCPPTELVSISHWRVRETVASAYSLGRVYCAGDAVHRHPPANGLGSNTSIQDSYNLAWKIAYILQGKAGLRLLDTYSAERQPVGVGMIKRANDAFRDHIKLRTSLGVHEPGLSPEEQVAKAKATMAELKEASERGKERRKIFREALEGVYTELNAFGIEMNHFYDSAAVWLQDETEEAVRAKDLLREHIPSTYPGSRLPHAWLSTPIPTRAHVSTHDLAGKGAFALFTGIGGDAWLPAAQAVSQRLGITINVFSIGYGQEHTDLYNVWADRRGVEDDGAVLVRPDRFVAWRSNMTLGKGSEAKLEEVLKNVLSL</sequence>
<dbReference type="SUPFAM" id="SSF51905">
    <property type="entry name" value="FAD/NAD(P)-binding domain"/>
    <property type="match status" value="1"/>
</dbReference>
<keyword evidence="6" id="KW-1185">Reference proteome</keyword>
<accession>A0A5C3QIP4</accession>
<dbReference type="GO" id="GO:0016709">
    <property type="term" value="F:oxidoreductase activity, acting on paired donors, with incorporation or reduction of molecular oxygen, NAD(P)H as one donor, and incorporation of one atom of oxygen"/>
    <property type="evidence" value="ECO:0007669"/>
    <property type="project" value="UniProtKB-ARBA"/>
</dbReference>
<evidence type="ECO:0000256" key="1">
    <source>
        <dbReference type="ARBA" id="ARBA00022630"/>
    </source>
</evidence>
<dbReference type="PANTHER" id="PTHR43004">
    <property type="entry name" value="TRK SYSTEM POTASSIUM UPTAKE PROTEIN"/>
    <property type="match status" value="1"/>
</dbReference>
<organism evidence="5 6">
    <name type="scientific">Pterulicium gracile</name>
    <dbReference type="NCBI Taxonomy" id="1884261"/>
    <lineage>
        <taxon>Eukaryota</taxon>
        <taxon>Fungi</taxon>
        <taxon>Dikarya</taxon>
        <taxon>Basidiomycota</taxon>
        <taxon>Agaricomycotina</taxon>
        <taxon>Agaricomycetes</taxon>
        <taxon>Agaricomycetidae</taxon>
        <taxon>Agaricales</taxon>
        <taxon>Pleurotineae</taxon>
        <taxon>Pterulaceae</taxon>
        <taxon>Pterulicium</taxon>
    </lineage>
</organism>
<dbReference type="OrthoDB" id="2690153at2759"/>
<name>A0A5C3QIP4_9AGAR</name>
<evidence type="ECO:0000313" key="5">
    <source>
        <dbReference type="EMBL" id="TFL01020.1"/>
    </source>
</evidence>
<dbReference type="STRING" id="1884261.A0A5C3QIP4"/>